<keyword evidence="3 4" id="KW-0132">Cell division</keyword>
<comment type="similarity">
    <text evidence="3">Belongs to the AFG1 ATPase family. ZapE subfamily.</text>
</comment>
<evidence type="ECO:0000313" key="5">
    <source>
        <dbReference type="Proteomes" id="UP000295341"/>
    </source>
</evidence>
<dbReference type="OrthoDB" id="9774491at2"/>
<dbReference type="GO" id="GO:0032153">
    <property type="term" value="C:cell division site"/>
    <property type="evidence" value="ECO:0007669"/>
    <property type="project" value="TreeGrafter"/>
</dbReference>
<comment type="subunit">
    <text evidence="3">Interacts with FtsZ.</text>
</comment>
<sequence>MSESPMSPRDRYLADLAEPGFVPDAAQAAAVDALQRVYEKLLANPPKKRFLGRRLRWPDVDGLYLWGGVGRGKTHLMDAFFEALPFEYKLRTHFHRFMLDVHERRRKFPDEQDPLKLVAAELAEKVRVVCFDEFYVSDIADAMILGRLFQHLFAQGVTLVATSNCAPDELYRNGLQRANFLPAIEMLKSNVDVLNVDGGVDYRLRALTRAELYHWPNGARADEKFEIAFKDIAPEPGQPNVELEIHGRKLKVRRLADGVAWFDFAELCEGPRAAADYIELAREHHTILISRIPQLTYEREDPARRFINLVDEFYDRGVKLLLAADVAPEDLYTGNKLQFEFRRTRSRLTEMQTQEYLATPHKP</sequence>
<dbReference type="GO" id="GO:0051301">
    <property type="term" value="P:cell division"/>
    <property type="evidence" value="ECO:0007669"/>
    <property type="project" value="UniProtKB-UniRule"/>
</dbReference>
<dbReference type="PANTHER" id="PTHR12169:SF6">
    <property type="entry name" value="AFG1-LIKE ATPASE"/>
    <property type="match status" value="1"/>
</dbReference>
<keyword evidence="1 3" id="KW-0547">Nucleotide-binding</keyword>
<keyword evidence="2 3" id="KW-0067">ATP-binding</keyword>
<dbReference type="InterPro" id="IPR030870">
    <property type="entry name" value="ZapE"/>
</dbReference>
<dbReference type="GO" id="GO:0005737">
    <property type="term" value="C:cytoplasm"/>
    <property type="evidence" value="ECO:0007669"/>
    <property type="project" value="UniProtKB-SubCell"/>
</dbReference>
<evidence type="ECO:0000256" key="2">
    <source>
        <dbReference type="ARBA" id="ARBA00022840"/>
    </source>
</evidence>
<dbReference type="EMBL" id="SOBT01000011">
    <property type="protein sequence ID" value="TDU25702.1"/>
    <property type="molecule type" value="Genomic_DNA"/>
</dbReference>
<comment type="subcellular location">
    <subcellularLocation>
        <location evidence="3">Cytoplasm</location>
    </subcellularLocation>
</comment>
<comment type="caution">
    <text evidence="4">The sequence shown here is derived from an EMBL/GenBank/DDBJ whole genome shotgun (WGS) entry which is preliminary data.</text>
</comment>
<feature type="binding site" evidence="3">
    <location>
        <begin position="67"/>
        <end position="74"/>
    </location>
    <ligand>
        <name>ATP</name>
        <dbReference type="ChEBI" id="CHEBI:30616"/>
    </ligand>
</feature>
<comment type="function">
    <text evidence="3">Reduces the stability of FtsZ polymers in the presence of ATP.</text>
</comment>
<name>A0A4R7NXV9_9GAMM</name>
<evidence type="ECO:0000256" key="1">
    <source>
        <dbReference type="ARBA" id="ARBA00022741"/>
    </source>
</evidence>
<evidence type="ECO:0000313" key="4">
    <source>
        <dbReference type="EMBL" id="TDU25702.1"/>
    </source>
</evidence>
<proteinExistence type="inferred from homology"/>
<dbReference type="NCBIfam" id="NF040713">
    <property type="entry name" value="ZapE"/>
    <property type="match status" value="1"/>
</dbReference>
<accession>A0A4R7NXV9</accession>
<keyword evidence="3" id="KW-0963">Cytoplasm</keyword>
<dbReference type="Pfam" id="PF03969">
    <property type="entry name" value="AFG1_ATPase"/>
    <property type="match status" value="1"/>
</dbReference>
<organism evidence="4 5">
    <name type="scientific">Panacagrimonas perspica</name>
    <dbReference type="NCBI Taxonomy" id="381431"/>
    <lineage>
        <taxon>Bacteria</taxon>
        <taxon>Pseudomonadati</taxon>
        <taxon>Pseudomonadota</taxon>
        <taxon>Gammaproteobacteria</taxon>
        <taxon>Nevskiales</taxon>
        <taxon>Nevskiaceae</taxon>
        <taxon>Panacagrimonas</taxon>
    </lineage>
</organism>
<dbReference type="GO" id="GO:0005524">
    <property type="term" value="F:ATP binding"/>
    <property type="evidence" value="ECO:0007669"/>
    <property type="project" value="UniProtKB-UniRule"/>
</dbReference>
<gene>
    <name evidence="3" type="primary">zapE</name>
    <name evidence="4" type="ORF">DFR24_4147</name>
</gene>
<dbReference type="InterPro" id="IPR027417">
    <property type="entry name" value="P-loop_NTPase"/>
</dbReference>
<dbReference type="InterPro" id="IPR005654">
    <property type="entry name" value="ATPase_AFG1-like"/>
</dbReference>
<dbReference type="Gene3D" id="3.40.50.300">
    <property type="entry name" value="P-loop containing nucleotide triphosphate hydrolases"/>
    <property type="match status" value="1"/>
</dbReference>
<dbReference type="HAMAP" id="MF_01919">
    <property type="entry name" value="ZapE"/>
    <property type="match status" value="1"/>
</dbReference>
<reference evidence="4 5" key="1">
    <citation type="submission" date="2019-03" db="EMBL/GenBank/DDBJ databases">
        <title>Genomic Encyclopedia of Type Strains, Phase IV (KMG-IV): sequencing the most valuable type-strain genomes for metagenomic binning, comparative biology and taxonomic classification.</title>
        <authorList>
            <person name="Goeker M."/>
        </authorList>
    </citation>
    <scope>NUCLEOTIDE SEQUENCE [LARGE SCALE GENOMIC DNA]</scope>
    <source>
        <strain evidence="4 5">DSM 26377</strain>
    </source>
</reference>
<dbReference type="PANTHER" id="PTHR12169">
    <property type="entry name" value="ATPASE N2B"/>
    <property type="match status" value="1"/>
</dbReference>
<dbReference type="GO" id="GO:0016887">
    <property type="term" value="F:ATP hydrolysis activity"/>
    <property type="evidence" value="ECO:0007669"/>
    <property type="project" value="UniProtKB-UniRule"/>
</dbReference>
<evidence type="ECO:0000256" key="3">
    <source>
        <dbReference type="HAMAP-Rule" id="MF_01919"/>
    </source>
</evidence>
<keyword evidence="5" id="KW-1185">Reference proteome</keyword>
<protein>
    <recommendedName>
        <fullName evidence="3">Cell division protein ZapE</fullName>
    </recommendedName>
    <alternativeName>
        <fullName evidence="3">Z ring-associated protein ZapE</fullName>
    </alternativeName>
</protein>
<keyword evidence="3" id="KW-0378">Hydrolase</keyword>
<dbReference type="Proteomes" id="UP000295341">
    <property type="component" value="Unassembled WGS sequence"/>
</dbReference>
<dbReference type="AlphaFoldDB" id="A0A4R7NXV9"/>
<keyword evidence="3" id="KW-0131">Cell cycle</keyword>
<dbReference type="SUPFAM" id="SSF52540">
    <property type="entry name" value="P-loop containing nucleoside triphosphate hydrolases"/>
    <property type="match status" value="1"/>
</dbReference>